<dbReference type="PANTHER" id="PTHR30273:SF2">
    <property type="entry name" value="PROTEIN FECR"/>
    <property type="match status" value="1"/>
</dbReference>
<reference evidence="3 4" key="1">
    <citation type="submission" date="2016-10" db="EMBL/GenBank/DDBJ databases">
        <authorList>
            <person name="Varghese N."/>
            <person name="Submissions S."/>
        </authorList>
    </citation>
    <scope>NUCLEOTIDE SEQUENCE [LARGE SCALE GENOMIC DNA]</scope>
    <source>
        <strain evidence="3 4">DSM 17997</strain>
    </source>
</reference>
<name>A0A1H3RVX1_9BACT</name>
<dbReference type="RefSeq" id="WP_019598311.1">
    <property type="nucleotide sequence ID" value="NZ_FNQC01000009.1"/>
</dbReference>
<keyword evidence="4" id="KW-1185">Reference proteome</keyword>
<dbReference type="Proteomes" id="UP000199663">
    <property type="component" value="Unassembled WGS sequence"/>
</dbReference>
<dbReference type="Pfam" id="PF04773">
    <property type="entry name" value="FecR"/>
    <property type="match status" value="1"/>
</dbReference>
<evidence type="ECO:0000313" key="4">
    <source>
        <dbReference type="Proteomes" id="UP000199663"/>
    </source>
</evidence>
<keyword evidence="1" id="KW-0812">Transmembrane</keyword>
<dbReference type="Gene3D" id="3.55.50.30">
    <property type="match status" value="1"/>
</dbReference>
<protein>
    <submittedName>
        <fullName evidence="3">FecR family protein</fullName>
    </submittedName>
</protein>
<dbReference type="PANTHER" id="PTHR30273">
    <property type="entry name" value="PERIPLASMIC SIGNAL SENSOR AND SIGMA FACTOR ACTIVATOR FECR-RELATED"/>
    <property type="match status" value="1"/>
</dbReference>
<keyword evidence="1" id="KW-0472">Membrane</keyword>
<organism evidence="3 4">
    <name type="scientific">Rhodonellum ikkaensis</name>
    <dbReference type="NCBI Taxonomy" id="336829"/>
    <lineage>
        <taxon>Bacteria</taxon>
        <taxon>Pseudomonadati</taxon>
        <taxon>Bacteroidota</taxon>
        <taxon>Cytophagia</taxon>
        <taxon>Cytophagales</taxon>
        <taxon>Cytophagaceae</taxon>
        <taxon>Rhodonellum</taxon>
    </lineage>
</organism>
<proteinExistence type="predicted"/>
<accession>A0A1H3RVX1</accession>
<evidence type="ECO:0000313" key="3">
    <source>
        <dbReference type="EMBL" id="SDZ29836.1"/>
    </source>
</evidence>
<keyword evidence="1" id="KW-1133">Transmembrane helix</keyword>
<gene>
    <name evidence="3" type="ORF">SAMN05444412_109162</name>
</gene>
<feature type="transmembrane region" description="Helical" evidence="1">
    <location>
        <begin position="78"/>
        <end position="96"/>
    </location>
</feature>
<sequence>MKENPLHLFHEPLDLQSETFETTEMGVDGEGIDGGTLFTDSISEAELVSLRNKMFGAITVQKNLAEAKSRKKHLILSYLRVAAVFGLVAVYSYLFWTARQPDFISYETQPGEVARFELPDGTKITLNGNSKLSYANSHWTTFDRKVQMEGEAYFEVAKTSDPQRFHINEGDPFAVEVFGTTFNMKNMQDLFAVGLIEGSVKINLNKEGIGHEEAYFLEPGELAKFDGNSRKLTVEPHKNLDRISAWKEGKLKLKEDDLQEVLAIIGEIYGLEVVLASNELDLKKVTGTLPIGSDFHEMAANLSILFDKQIAYKEHTLTIY</sequence>
<dbReference type="Gene3D" id="2.60.120.1440">
    <property type="match status" value="1"/>
</dbReference>
<dbReference type="InterPro" id="IPR012373">
    <property type="entry name" value="Ferrdict_sens_TM"/>
</dbReference>
<comment type="caution">
    <text evidence="3">The sequence shown here is derived from an EMBL/GenBank/DDBJ whole genome shotgun (WGS) entry which is preliminary data.</text>
</comment>
<dbReference type="InterPro" id="IPR006860">
    <property type="entry name" value="FecR"/>
</dbReference>
<feature type="domain" description="FecR protein" evidence="2">
    <location>
        <begin position="106"/>
        <end position="201"/>
    </location>
</feature>
<evidence type="ECO:0000259" key="2">
    <source>
        <dbReference type="Pfam" id="PF04773"/>
    </source>
</evidence>
<evidence type="ECO:0000256" key="1">
    <source>
        <dbReference type="SAM" id="Phobius"/>
    </source>
</evidence>
<dbReference type="EMBL" id="FNQC01000009">
    <property type="protein sequence ID" value="SDZ29836.1"/>
    <property type="molecule type" value="Genomic_DNA"/>
</dbReference>